<evidence type="ECO:0000313" key="3">
    <source>
        <dbReference type="Proteomes" id="UP000324611"/>
    </source>
</evidence>
<feature type="compositionally biased region" description="Polar residues" evidence="1">
    <location>
        <begin position="173"/>
        <end position="184"/>
    </location>
</feature>
<evidence type="ECO:0000313" key="2">
    <source>
        <dbReference type="EMBL" id="KAA2239879.1"/>
    </source>
</evidence>
<protein>
    <submittedName>
        <fullName evidence="2">Uncharacterized protein</fullName>
    </submittedName>
</protein>
<dbReference type="RefSeq" id="WP_149841056.1">
    <property type="nucleotide sequence ID" value="NZ_VUOC01000004.1"/>
</dbReference>
<feature type="region of interest" description="Disordered" evidence="1">
    <location>
        <begin position="91"/>
        <end position="202"/>
    </location>
</feature>
<dbReference type="Proteomes" id="UP000324611">
    <property type="component" value="Unassembled WGS sequence"/>
</dbReference>
<feature type="compositionally biased region" description="Basic residues" evidence="1">
    <location>
        <begin position="147"/>
        <end position="171"/>
    </location>
</feature>
<accession>A0A5B2VP75</accession>
<dbReference type="AlphaFoldDB" id="A0A5B2VP75"/>
<comment type="caution">
    <text evidence="2">The sequence shown here is derived from an EMBL/GenBank/DDBJ whole genome shotgun (WGS) entry which is preliminary data.</text>
</comment>
<proteinExistence type="predicted"/>
<sequence>MNYIAHLNAFFQRQRNGDNLAPYEFCLYMAIFDLWNTRRFENPFFLDCQRLMTVSGIHSENTYRKYLRSLRDKGYFKYDPGVNFAQVTMIPLQPTPSTNGGPKETSPDNAGGNQCAGTPHETPGNPGKGTQSAPPTDESNYKQCSNRVHKGRRARARKSHAKGSGRKHFKISVRTNLSNDSRSGKQSRSRSFRKVPPPPPTLQEVKDYFKSMNYPANEAEAFFFHYENKYWHTSDGKPVNIWEAVARKWMSGNNNLKKNSNYAPAKNNNKHGGKDYGAY</sequence>
<feature type="compositionally biased region" description="Polar residues" evidence="1">
    <location>
        <begin position="107"/>
        <end position="116"/>
    </location>
</feature>
<name>A0A5B2VP75_9BACT</name>
<gene>
    <name evidence="2" type="ORF">F0L74_27215</name>
</gene>
<feature type="region of interest" description="Disordered" evidence="1">
    <location>
        <begin position="258"/>
        <end position="279"/>
    </location>
</feature>
<reference evidence="2 3" key="1">
    <citation type="submission" date="2019-09" db="EMBL/GenBank/DDBJ databases">
        <title>Chitinophaga ginsengihumi sp. nov., isolated from soil of ginseng rhizosphere.</title>
        <authorList>
            <person name="Lee J."/>
        </authorList>
    </citation>
    <scope>NUCLEOTIDE SEQUENCE [LARGE SCALE GENOMIC DNA]</scope>
    <source>
        <strain evidence="2 3">BN140078</strain>
    </source>
</reference>
<dbReference type="EMBL" id="VUOC01000004">
    <property type="protein sequence ID" value="KAA2239879.1"/>
    <property type="molecule type" value="Genomic_DNA"/>
</dbReference>
<reference evidence="2 3" key="2">
    <citation type="submission" date="2019-09" db="EMBL/GenBank/DDBJ databases">
        <authorList>
            <person name="Jin C."/>
        </authorList>
    </citation>
    <scope>NUCLEOTIDE SEQUENCE [LARGE SCALE GENOMIC DNA]</scope>
    <source>
        <strain evidence="2 3">BN140078</strain>
    </source>
</reference>
<keyword evidence="3" id="KW-1185">Reference proteome</keyword>
<evidence type="ECO:0000256" key="1">
    <source>
        <dbReference type="SAM" id="MobiDB-lite"/>
    </source>
</evidence>
<feature type="compositionally biased region" description="Polar residues" evidence="1">
    <location>
        <begin position="128"/>
        <end position="146"/>
    </location>
</feature>
<organism evidence="2 3">
    <name type="scientific">Chitinophaga agrisoli</name>
    <dbReference type="NCBI Taxonomy" id="2607653"/>
    <lineage>
        <taxon>Bacteria</taxon>
        <taxon>Pseudomonadati</taxon>
        <taxon>Bacteroidota</taxon>
        <taxon>Chitinophagia</taxon>
        <taxon>Chitinophagales</taxon>
        <taxon>Chitinophagaceae</taxon>
        <taxon>Chitinophaga</taxon>
    </lineage>
</organism>